<dbReference type="RefSeq" id="WP_258857857.1">
    <property type="nucleotide sequence ID" value="NZ_JANUGV010000006.1"/>
</dbReference>
<dbReference type="SUPFAM" id="SSF55166">
    <property type="entry name" value="Hedgehog/DD-peptidase"/>
    <property type="match status" value="1"/>
</dbReference>
<sequence>MARISQLQPKDSRDYFMLPQAPEDAGYYVYGTPSGGKFQYAHPSMMTMLLWVEREWAAVDTRKFGIGNISQADAGATSEHSSHVDGLQVDVRALRKDGLQLPVTWHDADYDQEATGRLIGIFFSHPLVKKILFNDTRADARVRTWVHHDNHFHVEL</sequence>
<proteinExistence type="predicted"/>
<dbReference type="EMBL" id="JANUGV010000006">
    <property type="protein sequence ID" value="MCS0610257.1"/>
    <property type="molecule type" value="Genomic_DNA"/>
</dbReference>
<gene>
    <name evidence="1" type="ORF">NX773_18980</name>
</gene>
<dbReference type="Proteomes" id="UP001205861">
    <property type="component" value="Unassembled WGS sequence"/>
</dbReference>
<protein>
    <submittedName>
        <fullName evidence="1">Penicillin-insensitive murein endopeptidase</fullName>
    </submittedName>
</protein>
<organism evidence="1 2">
    <name type="scientific">Massilia solisilvae</name>
    <dbReference type="NCBI Taxonomy" id="1811225"/>
    <lineage>
        <taxon>Bacteria</taxon>
        <taxon>Pseudomonadati</taxon>
        <taxon>Pseudomonadota</taxon>
        <taxon>Betaproteobacteria</taxon>
        <taxon>Burkholderiales</taxon>
        <taxon>Oxalobacteraceae</taxon>
        <taxon>Telluria group</taxon>
        <taxon>Massilia</taxon>
    </lineage>
</organism>
<reference evidence="1 2" key="1">
    <citation type="submission" date="2022-08" db="EMBL/GenBank/DDBJ databases">
        <title>Reclassification of Massilia species as members of the genera Telluria, Duganella, Pseudoduganella, Mokoshia gen. nov. and Zemynaea gen. nov. using orthogonal and non-orthogonal genome-based approaches.</title>
        <authorList>
            <person name="Bowman J.P."/>
        </authorList>
    </citation>
    <scope>NUCLEOTIDE SEQUENCE [LARGE SCALE GENOMIC DNA]</scope>
    <source>
        <strain evidence="1 2">JCM 31607</strain>
    </source>
</reference>
<comment type="caution">
    <text evidence="1">The sequence shown here is derived from an EMBL/GenBank/DDBJ whole genome shotgun (WGS) entry which is preliminary data.</text>
</comment>
<evidence type="ECO:0000313" key="2">
    <source>
        <dbReference type="Proteomes" id="UP001205861"/>
    </source>
</evidence>
<accession>A0ABT2BP16</accession>
<dbReference type="Gene3D" id="3.30.1380.10">
    <property type="match status" value="1"/>
</dbReference>
<name>A0ABT2BP16_9BURK</name>
<evidence type="ECO:0000313" key="1">
    <source>
        <dbReference type="EMBL" id="MCS0610257.1"/>
    </source>
</evidence>
<keyword evidence="2" id="KW-1185">Reference proteome</keyword>
<dbReference type="InterPro" id="IPR009045">
    <property type="entry name" value="Zn_M74/Hedgehog-like"/>
</dbReference>